<proteinExistence type="predicted"/>
<dbReference type="AlphaFoldDB" id="A0A813F7F5"/>
<reference evidence="1" key="1">
    <citation type="submission" date="2021-02" db="EMBL/GenBank/DDBJ databases">
        <authorList>
            <person name="Dougan E. K."/>
            <person name="Rhodes N."/>
            <person name="Thang M."/>
            <person name="Chan C."/>
        </authorList>
    </citation>
    <scope>NUCLEOTIDE SEQUENCE</scope>
</reference>
<keyword evidence="3" id="KW-1185">Reference proteome</keyword>
<evidence type="ECO:0000313" key="2">
    <source>
        <dbReference type="EMBL" id="CAE8607485.1"/>
    </source>
</evidence>
<gene>
    <name evidence="1" type="ORF">PGLA1383_LOCUS25416</name>
    <name evidence="2" type="ORF">PGLA1383_LOCUS25417</name>
</gene>
<evidence type="ECO:0000313" key="3">
    <source>
        <dbReference type="Proteomes" id="UP000654075"/>
    </source>
</evidence>
<dbReference type="Proteomes" id="UP000654075">
    <property type="component" value="Unassembled WGS sequence"/>
</dbReference>
<name>A0A813F7F5_POLGL</name>
<dbReference type="EMBL" id="CAJNNV010021789">
    <property type="protein sequence ID" value="CAE8607485.1"/>
    <property type="molecule type" value="Genomic_DNA"/>
</dbReference>
<evidence type="ECO:0000313" key="1">
    <source>
        <dbReference type="EMBL" id="CAE8607484.1"/>
    </source>
</evidence>
<organism evidence="1 3">
    <name type="scientific">Polarella glacialis</name>
    <name type="common">Dinoflagellate</name>
    <dbReference type="NCBI Taxonomy" id="89957"/>
    <lineage>
        <taxon>Eukaryota</taxon>
        <taxon>Sar</taxon>
        <taxon>Alveolata</taxon>
        <taxon>Dinophyceae</taxon>
        <taxon>Suessiales</taxon>
        <taxon>Suessiaceae</taxon>
        <taxon>Polarella</taxon>
    </lineage>
</organism>
<comment type="caution">
    <text evidence="1">The sequence shown here is derived from an EMBL/GenBank/DDBJ whole genome shotgun (WGS) entry which is preliminary data.</text>
</comment>
<protein>
    <submittedName>
        <fullName evidence="1">Uncharacterized protein</fullName>
    </submittedName>
</protein>
<accession>A0A813F7F5</accession>
<dbReference type="EMBL" id="CAJNNV010021788">
    <property type="protein sequence ID" value="CAE8607484.1"/>
    <property type="molecule type" value="Genomic_DNA"/>
</dbReference>
<sequence length="146" mass="16751">MRVRKKVWESGRAKRESRIEILTNHIIHVMESGNNSSRVKQFEPERTTNTVKATLAATMTNNMTDTMTATLTVTMTVTKTEIPMVTMTAKMREADVTWLSSNDFSTFSHSCQWQCGVRQYMQVRILVGRRVCHCVLSEHDYGCPPY</sequence>